<feature type="domain" description="DUF3598" evidence="1">
    <location>
        <begin position="5"/>
        <end position="154"/>
    </location>
</feature>
<dbReference type="Proteomes" id="UP000767446">
    <property type="component" value="Unassembled WGS sequence"/>
</dbReference>
<comment type="caution">
    <text evidence="3">The sequence shown here is derived from an EMBL/GenBank/DDBJ whole genome shotgun (WGS) entry which is preliminary data.</text>
</comment>
<evidence type="ECO:0000313" key="3">
    <source>
        <dbReference type="EMBL" id="MBR8828582.1"/>
    </source>
</evidence>
<dbReference type="SUPFAM" id="SSF50814">
    <property type="entry name" value="Lipocalins"/>
    <property type="match status" value="2"/>
</dbReference>
<name>A0A941JTG5_9CHRO</name>
<sequence>MMNIQEDHWLRLFGEHTPEGTAWHAKTTVYSPDKQILRAYQFVRTFTANPEKTVITHNNKYFLPDGSITEKTWELEKAVCNQSDGVIHPESLSMRTLSLGNGPTGWICPNLATQQSFGTELFFRHQDWRYSVVIVYNQQGKIDIIVPISEGLGSFPDTEPPPEITNFSGNWQGKKEIMTPDLKITQGGETGTLLLDPTEGKNETFLFPDGLVVNIPQQVKLGEEFEVVAGKLVSDNEYKRLTVKYNSAGEFIMLTSEVFYLEN</sequence>
<dbReference type="Pfam" id="PF21053">
    <property type="entry name" value="BFA1_C"/>
    <property type="match status" value="1"/>
</dbReference>
<dbReference type="InterPro" id="IPR022017">
    <property type="entry name" value="BFA1-like_DUF3598"/>
</dbReference>
<evidence type="ECO:0000313" key="4">
    <source>
        <dbReference type="Proteomes" id="UP000767446"/>
    </source>
</evidence>
<dbReference type="InterPro" id="IPR012674">
    <property type="entry name" value="Calycin"/>
</dbReference>
<organism evidence="3 4">
    <name type="scientific">Gomphosphaeria aponina SAG 52.96 = DSM 107014</name>
    <dbReference type="NCBI Taxonomy" id="1521640"/>
    <lineage>
        <taxon>Bacteria</taxon>
        <taxon>Bacillati</taxon>
        <taxon>Cyanobacteriota</taxon>
        <taxon>Cyanophyceae</taxon>
        <taxon>Oscillatoriophycideae</taxon>
        <taxon>Chroococcales</taxon>
        <taxon>Gomphosphaeriaceae</taxon>
        <taxon>Gomphosphaeria</taxon>
    </lineage>
</organism>
<dbReference type="Pfam" id="PF12204">
    <property type="entry name" value="DUF3598_N"/>
    <property type="match status" value="1"/>
</dbReference>
<dbReference type="EMBL" id="JADQBC010000077">
    <property type="protein sequence ID" value="MBR8828582.1"/>
    <property type="molecule type" value="Genomic_DNA"/>
</dbReference>
<proteinExistence type="predicted"/>
<evidence type="ECO:0000259" key="2">
    <source>
        <dbReference type="Pfam" id="PF21053"/>
    </source>
</evidence>
<reference evidence="3" key="1">
    <citation type="submission" date="2021-02" db="EMBL/GenBank/DDBJ databases">
        <title>Metagenome analyses of Stigonema ocellatum DSM 106950, Chlorogloea purpurea SAG 13.99 and Gomphosphaeria aponina DSM 107014.</title>
        <authorList>
            <person name="Marter P."/>
            <person name="Huang S."/>
        </authorList>
    </citation>
    <scope>NUCLEOTIDE SEQUENCE</scope>
    <source>
        <strain evidence="3">JP213</strain>
    </source>
</reference>
<dbReference type="InterPro" id="IPR048378">
    <property type="entry name" value="BFA1-like_C"/>
</dbReference>
<protein>
    <submittedName>
        <fullName evidence="3">DUF3598 family protein</fullName>
    </submittedName>
</protein>
<dbReference type="Gene3D" id="2.40.128.20">
    <property type="match status" value="2"/>
</dbReference>
<accession>A0A941JTG5</accession>
<gene>
    <name evidence="3" type="ORF">DSM107014_11905</name>
</gene>
<evidence type="ECO:0000259" key="1">
    <source>
        <dbReference type="Pfam" id="PF12204"/>
    </source>
</evidence>
<feature type="domain" description="Biogenesis factor required for ATP synthase 1-like C-terminal" evidence="2">
    <location>
        <begin position="193"/>
        <end position="255"/>
    </location>
</feature>
<dbReference type="AlphaFoldDB" id="A0A941JTG5"/>